<dbReference type="Pfam" id="PF01300">
    <property type="entry name" value="Sua5_yciO_yrdC"/>
    <property type="match status" value="1"/>
</dbReference>
<comment type="similarity">
    <text evidence="2">Belongs to the SUA5 family.</text>
</comment>
<dbReference type="PROSITE" id="PS51163">
    <property type="entry name" value="YRDC"/>
    <property type="match status" value="1"/>
</dbReference>
<evidence type="ECO:0000256" key="10">
    <source>
        <dbReference type="ARBA" id="ARBA00029774"/>
    </source>
</evidence>
<dbReference type="InterPro" id="IPR017945">
    <property type="entry name" value="DHBP_synth_RibB-like_a/b_dom"/>
</dbReference>
<organism evidence="13 14">
    <name type="scientific">Candidatus Doudnabacteria bacterium RIFCSPHIGHO2_01_52_17</name>
    <dbReference type="NCBI Taxonomy" id="1817820"/>
    <lineage>
        <taxon>Bacteria</taxon>
        <taxon>Candidatus Doudnaibacteriota</taxon>
    </lineage>
</organism>
<dbReference type="PANTHER" id="PTHR17490">
    <property type="entry name" value="SUA5"/>
    <property type="match status" value="1"/>
</dbReference>
<feature type="domain" description="YrdC-like" evidence="12">
    <location>
        <begin position="8"/>
        <end position="198"/>
    </location>
</feature>
<name>A0A1F5NFC9_9BACT</name>
<dbReference type="SUPFAM" id="SSF55821">
    <property type="entry name" value="YrdC/RibB"/>
    <property type="match status" value="1"/>
</dbReference>
<sequence length="217" mass="23836">MRTIKANKKAIEIAVQYLRAGKSVVYPTDTAYGLGVDATNVKAVRKLYKIKERTHKQPVHVIVADLKMARKYATMNALETKLFRKFLLGPLTLILSREGRGKAMGVLSAGTGTIGIRIPKNAIALTLVKKLGKPITTTSANPAGGPTPYSIKDSLRQFSGKKHQPDLFVDADRLPRRKPSTIVSVKGNKIKVIREGPISKSQILKRLRPFRQAQGGE</sequence>
<dbReference type="GO" id="GO:0003725">
    <property type="term" value="F:double-stranded RNA binding"/>
    <property type="evidence" value="ECO:0007669"/>
    <property type="project" value="InterPro"/>
</dbReference>
<dbReference type="Gene3D" id="3.90.870.10">
    <property type="entry name" value="DHBP synthase"/>
    <property type="match status" value="1"/>
</dbReference>
<dbReference type="Proteomes" id="UP000176547">
    <property type="component" value="Unassembled WGS sequence"/>
</dbReference>
<dbReference type="GO" id="GO:0006450">
    <property type="term" value="P:regulation of translational fidelity"/>
    <property type="evidence" value="ECO:0007669"/>
    <property type="project" value="TreeGrafter"/>
</dbReference>
<keyword evidence="6" id="KW-0819">tRNA processing</keyword>
<reference evidence="13 14" key="1">
    <citation type="journal article" date="2016" name="Nat. Commun.">
        <title>Thousands of microbial genomes shed light on interconnected biogeochemical processes in an aquifer system.</title>
        <authorList>
            <person name="Anantharaman K."/>
            <person name="Brown C.T."/>
            <person name="Hug L.A."/>
            <person name="Sharon I."/>
            <person name="Castelle C.J."/>
            <person name="Probst A.J."/>
            <person name="Thomas B.C."/>
            <person name="Singh A."/>
            <person name="Wilkins M.J."/>
            <person name="Karaoz U."/>
            <person name="Brodie E.L."/>
            <person name="Williams K.H."/>
            <person name="Hubbard S.S."/>
            <person name="Banfield J.F."/>
        </authorList>
    </citation>
    <scope>NUCLEOTIDE SEQUENCE [LARGE SCALE GENOMIC DNA]</scope>
</reference>
<comment type="caution">
    <text evidence="13">The sequence shown here is derived from an EMBL/GenBank/DDBJ whole genome shotgun (WGS) entry which is preliminary data.</text>
</comment>
<dbReference type="GO" id="GO:0005737">
    <property type="term" value="C:cytoplasm"/>
    <property type="evidence" value="ECO:0007669"/>
    <property type="project" value="UniProtKB-SubCell"/>
</dbReference>
<evidence type="ECO:0000256" key="2">
    <source>
        <dbReference type="ARBA" id="ARBA00007663"/>
    </source>
</evidence>
<evidence type="ECO:0000313" key="13">
    <source>
        <dbReference type="EMBL" id="OGE76387.1"/>
    </source>
</evidence>
<dbReference type="InterPro" id="IPR006070">
    <property type="entry name" value="Sua5-like_dom"/>
</dbReference>
<keyword evidence="8" id="KW-0547">Nucleotide-binding</keyword>
<keyword evidence="5" id="KW-0808">Transferase</keyword>
<proteinExistence type="inferred from homology"/>
<dbReference type="GO" id="GO:0008033">
    <property type="term" value="P:tRNA processing"/>
    <property type="evidence" value="ECO:0007669"/>
    <property type="project" value="UniProtKB-KW"/>
</dbReference>
<evidence type="ECO:0000259" key="12">
    <source>
        <dbReference type="PROSITE" id="PS51163"/>
    </source>
</evidence>
<evidence type="ECO:0000256" key="11">
    <source>
        <dbReference type="ARBA" id="ARBA00048366"/>
    </source>
</evidence>
<gene>
    <name evidence="13" type="ORF">A3K06_02645</name>
</gene>
<evidence type="ECO:0000256" key="7">
    <source>
        <dbReference type="ARBA" id="ARBA00022695"/>
    </source>
</evidence>
<keyword evidence="9" id="KW-0067">ATP-binding</keyword>
<protein>
    <recommendedName>
        <fullName evidence="10">L-threonylcarbamoyladenylate synthase</fullName>
        <ecNumber evidence="3">2.7.7.87</ecNumber>
    </recommendedName>
    <alternativeName>
        <fullName evidence="10">L-threonylcarbamoyladenylate synthase</fullName>
    </alternativeName>
</protein>
<dbReference type="GO" id="GO:0005524">
    <property type="term" value="F:ATP binding"/>
    <property type="evidence" value="ECO:0007669"/>
    <property type="project" value="UniProtKB-KW"/>
</dbReference>
<dbReference type="GO" id="GO:0000049">
    <property type="term" value="F:tRNA binding"/>
    <property type="evidence" value="ECO:0007669"/>
    <property type="project" value="TreeGrafter"/>
</dbReference>
<dbReference type="GO" id="GO:0061710">
    <property type="term" value="F:L-threonylcarbamoyladenylate synthase"/>
    <property type="evidence" value="ECO:0007669"/>
    <property type="project" value="UniProtKB-EC"/>
</dbReference>
<evidence type="ECO:0000256" key="4">
    <source>
        <dbReference type="ARBA" id="ARBA00022490"/>
    </source>
</evidence>
<accession>A0A1F5NFC9</accession>
<dbReference type="PANTHER" id="PTHR17490:SF16">
    <property type="entry name" value="THREONYLCARBAMOYL-AMP SYNTHASE"/>
    <property type="match status" value="1"/>
</dbReference>
<evidence type="ECO:0000256" key="1">
    <source>
        <dbReference type="ARBA" id="ARBA00004496"/>
    </source>
</evidence>
<comment type="catalytic activity">
    <reaction evidence="11">
        <text>L-threonine + hydrogencarbonate + ATP = L-threonylcarbamoyladenylate + diphosphate + H2O</text>
        <dbReference type="Rhea" id="RHEA:36407"/>
        <dbReference type="ChEBI" id="CHEBI:15377"/>
        <dbReference type="ChEBI" id="CHEBI:17544"/>
        <dbReference type="ChEBI" id="CHEBI:30616"/>
        <dbReference type="ChEBI" id="CHEBI:33019"/>
        <dbReference type="ChEBI" id="CHEBI:57926"/>
        <dbReference type="ChEBI" id="CHEBI:73682"/>
        <dbReference type="EC" id="2.7.7.87"/>
    </reaction>
</comment>
<evidence type="ECO:0000256" key="6">
    <source>
        <dbReference type="ARBA" id="ARBA00022694"/>
    </source>
</evidence>
<dbReference type="EC" id="2.7.7.87" evidence="3"/>
<dbReference type="AlphaFoldDB" id="A0A1F5NFC9"/>
<dbReference type="EMBL" id="MFEG01000008">
    <property type="protein sequence ID" value="OGE76387.1"/>
    <property type="molecule type" value="Genomic_DNA"/>
</dbReference>
<dbReference type="NCBIfam" id="TIGR00057">
    <property type="entry name" value="L-threonylcarbamoyladenylate synthase"/>
    <property type="match status" value="1"/>
</dbReference>
<dbReference type="InterPro" id="IPR050156">
    <property type="entry name" value="TC-AMP_synthase_SUA5"/>
</dbReference>
<evidence type="ECO:0000256" key="8">
    <source>
        <dbReference type="ARBA" id="ARBA00022741"/>
    </source>
</evidence>
<keyword evidence="4" id="KW-0963">Cytoplasm</keyword>
<evidence type="ECO:0000256" key="3">
    <source>
        <dbReference type="ARBA" id="ARBA00012584"/>
    </source>
</evidence>
<evidence type="ECO:0000256" key="5">
    <source>
        <dbReference type="ARBA" id="ARBA00022679"/>
    </source>
</evidence>
<evidence type="ECO:0000256" key="9">
    <source>
        <dbReference type="ARBA" id="ARBA00022840"/>
    </source>
</evidence>
<keyword evidence="7" id="KW-0548">Nucleotidyltransferase</keyword>
<evidence type="ECO:0000313" key="14">
    <source>
        <dbReference type="Proteomes" id="UP000176547"/>
    </source>
</evidence>
<comment type="subcellular location">
    <subcellularLocation>
        <location evidence="1">Cytoplasm</location>
    </subcellularLocation>
</comment>